<evidence type="ECO:0000313" key="2">
    <source>
        <dbReference type="Proteomes" id="UP000799423"/>
    </source>
</evidence>
<dbReference type="EMBL" id="MU006301">
    <property type="protein sequence ID" value="KAF2851613.1"/>
    <property type="molecule type" value="Genomic_DNA"/>
</dbReference>
<accession>A0A6A7B8E8</accession>
<protein>
    <submittedName>
        <fullName evidence="1">Uncharacterized protein</fullName>
    </submittedName>
</protein>
<dbReference type="Proteomes" id="UP000799423">
    <property type="component" value="Unassembled WGS sequence"/>
</dbReference>
<evidence type="ECO:0000313" key="1">
    <source>
        <dbReference type="EMBL" id="KAF2851613.1"/>
    </source>
</evidence>
<dbReference type="AlphaFoldDB" id="A0A6A7B8E8"/>
<sequence length="550" mass="59119">MLRWSQGERVNEALELQKAQEEEERLGWTSRGQRTNSLGGGLTRTVHSWACVRVDGWARSSARGSSRGESVCERVCSGDWLAGAEARLLRRHSVRFGAGSAAEGGRGVIGRPGRERSTEIWGSARANGVCCEELQRAGTATGPGGAEQQIERVGVRLGAGVHVRCHATSQQPRSPGARCAPGLFRSGSLRDKTALLRHGSAPGWVYGIHCLLGGGRRLRTVCTGQDGTAQHSTAQHSTGSVVMRSGVWSLESGVWTWIHTWTSYRLVGIDWQTPMAANGPQRLRLTHDADGLHATLAHLSLDTTPYCTVTTVTCTYMHPCPAHCSLGPSLSGRSQAVTAMYREATGSCPVSMATLVLYRMYGGQDPSPYIVTCFPHRHLSTLQWALRGHPCPRATPLAPCPQSGRVLGRAHCTMRLVVLSASPDSSALRLQLYTDYSAVQDCNPPATSVWPCRCSSSTRPRPSAAARLHLVLHCYCVHSTTCAMTRPGTTRMACIFELTASRILGGIPTNLSGTQQFSSSLAGDAAAESNKATMAGRVPTRQQRIEIGST</sequence>
<proteinExistence type="predicted"/>
<reference evidence="1" key="1">
    <citation type="submission" date="2020-01" db="EMBL/GenBank/DDBJ databases">
        <authorList>
            <consortium name="DOE Joint Genome Institute"/>
            <person name="Haridas S."/>
            <person name="Albert R."/>
            <person name="Binder M."/>
            <person name="Bloem J."/>
            <person name="Labutti K."/>
            <person name="Salamov A."/>
            <person name="Andreopoulos B."/>
            <person name="Baker S.E."/>
            <person name="Barry K."/>
            <person name="Bills G."/>
            <person name="Bluhm B.H."/>
            <person name="Cannon C."/>
            <person name="Castanera R."/>
            <person name="Culley D.E."/>
            <person name="Daum C."/>
            <person name="Ezra D."/>
            <person name="Gonzalez J.B."/>
            <person name="Henrissat B."/>
            <person name="Kuo A."/>
            <person name="Liang C."/>
            <person name="Lipzen A."/>
            <person name="Lutzoni F."/>
            <person name="Magnuson J."/>
            <person name="Mondo S."/>
            <person name="Nolan M."/>
            <person name="Ohm R."/>
            <person name="Pangilinan J."/>
            <person name="Park H.-J."/>
            <person name="Ramirez L."/>
            <person name="Alfaro M."/>
            <person name="Sun H."/>
            <person name="Tritt A."/>
            <person name="Yoshinaga Y."/>
            <person name="Zwiers L.-H."/>
            <person name="Turgeon B.G."/>
            <person name="Goodwin S.B."/>
            <person name="Spatafora J.W."/>
            <person name="Crous P.W."/>
            <person name="Grigoriev I.V."/>
        </authorList>
    </citation>
    <scope>NUCLEOTIDE SEQUENCE</scope>
    <source>
        <strain evidence="1">IPT5</strain>
    </source>
</reference>
<keyword evidence="2" id="KW-1185">Reference proteome</keyword>
<organism evidence="1 2">
    <name type="scientific">Plenodomus tracheiphilus IPT5</name>
    <dbReference type="NCBI Taxonomy" id="1408161"/>
    <lineage>
        <taxon>Eukaryota</taxon>
        <taxon>Fungi</taxon>
        <taxon>Dikarya</taxon>
        <taxon>Ascomycota</taxon>
        <taxon>Pezizomycotina</taxon>
        <taxon>Dothideomycetes</taxon>
        <taxon>Pleosporomycetidae</taxon>
        <taxon>Pleosporales</taxon>
        <taxon>Pleosporineae</taxon>
        <taxon>Leptosphaeriaceae</taxon>
        <taxon>Plenodomus</taxon>
    </lineage>
</organism>
<name>A0A6A7B8E8_9PLEO</name>
<gene>
    <name evidence="1" type="ORF">T440DRAFT_527968</name>
</gene>